<name>A0ABY9E9P6_9GAMM</name>
<keyword evidence="2" id="KW-1185">Reference proteome</keyword>
<dbReference type="Gene3D" id="3.40.50.720">
    <property type="entry name" value="NAD(P)-binding Rossmann-like Domain"/>
    <property type="match status" value="1"/>
</dbReference>
<protein>
    <recommendedName>
        <fullName evidence="3">Aryl-alcohol dehydrogenase</fullName>
    </recommendedName>
</protein>
<dbReference type="Gene3D" id="3.90.180.10">
    <property type="entry name" value="Medium-chain alcohol dehydrogenases, catalytic domain"/>
    <property type="match status" value="1"/>
</dbReference>
<organism evidence="1 2">
    <name type="scientific">Microbulbifer spongiae</name>
    <dbReference type="NCBI Taxonomy" id="2944933"/>
    <lineage>
        <taxon>Bacteria</taxon>
        <taxon>Pseudomonadati</taxon>
        <taxon>Pseudomonadota</taxon>
        <taxon>Gammaproteobacteria</taxon>
        <taxon>Cellvibrionales</taxon>
        <taxon>Microbulbiferaceae</taxon>
        <taxon>Microbulbifer</taxon>
    </lineage>
</organism>
<evidence type="ECO:0008006" key="3">
    <source>
        <dbReference type="Google" id="ProtNLM"/>
    </source>
</evidence>
<dbReference type="EMBL" id="CP098023">
    <property type="protein sequence ID" value="WKD49738.1"/>
    <property type="molecule type" value="Genomic_DNA"/>
</dbReference>
<dbReference type="Proteomes" id="UP001321520">
    <property type="component" value="Chromosome"/>
</dbReference>
<accession>A0ABY9E9P6</accession>
<gene>
    <name evidence="1" type="ORF">M8T91_17890</name>
</gene>
<reference evidence="1 2" key="1">
    <citation type="submission" date="2022-05" db="EMBL/GenBank/DDBJ databases">
        <title>Microbulbifer sp. nov., isolated from sponge.</title>
        <authorList>
            <person name="Gao L."/>
        </authorList>
    </citation>
    <scope>NUCLEOTIDE SEQUENCE [LARGE SCALE GENOMIC DNA]</scope>
    <source>
        <strain evidence="1 2">MI-G</strain>
    </source>
</reference>
<proteinExistence type="predicted"/>
<sequence length="95" mass="10483">MDALQPIGVCELIGGAPQGTEVVFDMTHLLFGRTVKGILQGDSRPKSFLPKLVQLYRQGRFPIEKLISHFEFSDIETAVEALSAGRVIKPVLTMQ</sequence>
<evidence type="ECO:0000313" key="2">
    <source>
        <dbReference type="Proteomes" id="UP001321520"/>
    </source>
</evidence>
<evidence type="ECO:0000313" key="1">
    <source>
        <dbReference type="EMBL" id="WKD49738.1"/>
    </source>
</evidence>
<dbReference type="RefSeq" id="WP_301415589.1">
    <property type="nucleotide sequence ID" value="NZ_CP098023.1"/>
</dbReference>